<feature type="compositionally biased region" description="Low complexity" evidence="1">
    <location>
        <begin position="33"/>
        <end position="42"/>
    </location>
</feature>
<name>A0A1W7D1Z9_9ACTN</name>
<feature type="signal peptide" evidence="2">
    <location>
        <begin position="1"/>
        <end position="23"/>
    </location>
</feature>
<feature type="compositionally biased region" description="Basic and acidic residues" evidence="1">
    <location>
        <begin position="100"/>
        <end position="112"/>
    </location>
</feature>
<evidence type="ECO:0008006" key="5">
    <source>
        <dbReference type="Google" id="ProtNLM"/>
    </source>
</evidence>
<dbReference type="AlphaFoldDB" id="A0A1W7D1Z9"/>
<keyword evidence="4" id="KW-1185">Reference proteome</keyword>
<evidence type="ECO:0000313" key="3">
    <source>
        <dbReference type="EMBL" id="ARQ71108.1"/>
    </source>
</evidence>
<proteinExistence type="predicted"/>
<dbReference type="PROSITE" id="PS51257">
    <property type="entry name" value="PROKAR_LIPOPROTEIN"/>
    <property type="match status" value="1"/>
</dbReference>
<feature type="compositionally biased region" description="Low complexity" evidence="1">
    <location>
        <begin position="48"/>
        <end position="70"/>
    </location>
</feature>
<evidence type="ECO:0000313" key="4">
    <source>
        <dbReference type="Proteomes" id="UP000194218"/>
    </source>
</evidence>
<sequence length="175" mass="17730">MRGARARRAARLAAALAAVLAVAACGGDGGSSGTAPEASAPGSPAPSSPAATPEAPGGPAGEADGPQGQPEGHADSPPGGPPDETVPPEQPLPPGEEFTEEQREYLSERVPEGVDPAAILELGTETCERIGYLHRNDREAAVAALRGDELPGAREAIEHLCPEHADLLTEARGEE</sequence>
<accession>A0A1W7D1Z9</accession>
<feature type="chain" id="PRO_5013343513" description="DUF732 domain-containing protein" evidence="2">
    <location>
        <begin position="24"/>
        <end position="175"/>
    </location>
</feature>
<dbReference type="OrthoDB" id="4338372at2"/>
<dbReference type="EMBL" id="CP021121">
    <property type="protein sequence ID" value="ARQ71108.1"/>
    <property type="molecule type" value="Genomic_DNA"/>
</dbReference>
<protein>
    <recommendedName>
        <fullName evidence="5">DUF732 domain-containing protein</fullName>
    </recommendedName>
</protein>
<evidence type="ECO:0000256" key="1">
    <source>
        <dbReference type="SAM" id="MobiDB-lite"/>
    </source>
</evidence>
<reference evidence="3 4" key="1">
    <citation type="submission" date="2017-05" db="EMBL/GenBank/DDBJ databases">
        <title>Complete genome sequence of Streptomyces sp. SCSIO 03032 revealed the diverse biosynthetic pathways for its bioactive secondary metabolites.</title>
        <authorList>
            <person name="Ma L."/>
            <person name="Zhu Y."/>
            <person name="Zhang W."/>
            <person name="Zhang G."/>
            <person name="Tian X."/>
            <person name="Zhang S."/>
            <person name="Zhang C."/>
        </authorList>
    </citation>
    <scope>NUCLEOTIDE SEQUENCE [LARGE SCALE GENOMIC DNA]</scope>
    <source>
        <strain evidence="3 4">SCSIO 03032</strain>
    </source>
</reference>
<dbReference type="Proteomes" id="UP000194218">
    <property type="component" value="Chromosome"/>
</dbReference>
<dbReference type="KEGG" id="smao:CAG99_21830"/>
<evidence type="ECO:0000256" key="2">
    <source>
        <dbReference type="SAM" id="SignalP"/>
    </source>
</evidence>
<gene>
    <name evidence="3" type="ORF">CAG99_21830</name>
</gene>
<feature type="compositionally biased region" description="Pro residues" evidence="1">
    <location>
        <begin position="78"/>
        <end position="94"/>
    </location>
</feature>
<feature type="region of interest" description="Disordered" evidence="1">
    <location>
        <begin position="25"/>
        <end position="114"/>
    </location>
</feature>
<keyword evidence="2" id="KW-0732">Signal</keyword>
<dbReference type="RefSeq" id="WP_086160950.1">
    <property type="nucleotide sequence ID" value="NZ_CP021121.1"/>
</dbReference>
<organism evidence="3 4">
    <name type="scientific">Streptomyces marincola</name>
    <dbReference type="NCBI Taxonomy" id="2878388"/>
    <lineage>
        <taxon>Bacteria</taxon>
        <taxon>Bacillati</taxon>
        <taxon>Actinomycetota</taxon>
        <taxon>Actinomycetes</taxon>
        <taxon>Kitasatosporales</taxon>
        <taxon>Streptomycetaceae</taxon>
        <taxon>Streptomyces</taxon>
    </lineage>
</organism>